<evidence type="ECO:0000313" key="2">
    <source>
        <dbReference type="Proteomes" id="UP000597444"/>
    </source>
</evidence>
<evidence type="ECO:0000313" key="1">
    <source>
        <dbReference type="EMBL" id="GHO96270.1"/>
    </source>
</evidence>
<dbReference type="Proteomes" id="UP000597444">
    <property type="component" value="Unassembled WGS sequence"/>
</dbReference>
<gene>
    <name evidence="1" type="ORF">KSF_063180</name>
</gene>
<sequence length="589" mass="65541">MSESYSDQEAVGMENDVGALCPSSLNASIVDSTNEPSIGGQLPLAGSIEMSTSEAFLSDVAGFPKWIKPGLSVKAGRDPLGLQTITIDRIMPQLLPGILALSQRARYFSFYPFLLSEYQAHKLPPTNNELSTFIKAREYEYGLAVQLCSKGCGSRWSAVVGKNRVDPVVKSGTDPLPRGESVQSFLGGYGLYYRSPLIDLQVVAPLGTQLAATPTHVDVLRQEEWITALAGHFGNAIRDTAYYKQYFWGTSPIPVAVLREYAETACLCRLSEFPAEQEAIRNTLFTTRAEWIRDAVQQRRRSFALFLSVLAGSPAASQNEGVFRQAVIEHARPRLSDNTPEGDASSRWAALIMKEYMQEALSCIWTEVCRTGFAVQGPNGLTREEVQTLLQNLILTADDINIWDEPIQVVPDLPSLNFRDAVAIATRTRNLEDLRSWAAEQQTAIAGLVLLFATFDRFPDPAVISAGWTHIARQRSDNQPGLLALWRLLQDHVQAGETLATTLAWLTNNYIIQAHERIAYFKLPEFTFRFRWENGLLRFYDNGLERFELANIRRSAVAQISKDLGFWVANGDQSVLTSLGETFIQEVFG</sequence>
<name>A0A8J3IST8_9CHLR</name>
<keyword evidence="2" id="KW-1185">Reference proteome</keyword>
<organism evidence="1 2">
    <name type="scientific">Reticulibacter mediterranei</name>
    <dbReference type="NCBI Taxonomy" id="2778369"/>
    <lineage>
        <taxon>Bacteria</taxon>
        <taxon>Bacillati</taxon>
        <taxon>Chloroflexota</taxon>
        <taxon>Ktedonobacteria</taxon>
        <taxon>Ktedonobacterales</taxon>
        <taxon>Reticulibacteraceae</taxon>
        <taxon>Reticulibacter</taxon>
    </lineage>
</organism>
<dbReference type="EMBL" id="BNJK01000001">
    <property type="protein sequence ID" value="GHO96270.1"/>
    <property type="molecule type" value="Genomic_DNA"/>
</dbReference>
<accession>A0A8J3IST8</accession>
<dbReference type="AlphaFoldDB" id="A0A8J3IST8"/>
<comment type="caution">
    <text evidence="1">The sequence shown here is derived from an EMBL/GenBank/DDBJ whole genome shotgun (WGS) entry which is preliminary data.</text>
</comment>
<proteinExistence type="predicted"/>
<dbReference type="RefSeq" id="WP_220206908.1">
    <property type="nucleotide sequence ID" value="NZ_BNJK01000001.1"/>
</dbReference>
<protein>
    <submittedName>
        <fullName evidence="1">Uncharacterized protein</fullName>
    </submittedName>
</protein>
<reference evidence="1" key="1">
    <citation type="submission" date="2020-10" db="EMBL/GenBank/DDBJ databases">
        <title>Taxonomic study of unclassified bacteria belonging to the class Ktedonobacteria.</title>
        <authorList>
            <person name="Yabe S."/>
            <person name="Wang C.M."/>
            <person name="Zheng Y."/>
            <person name="Sakai Y."/>
            <person name="Cavaletti L."/>
            <person name="Monciardini P."/>
            <person name="Donadio S."/>
        </authorList>
    </citation>
    <scope>NUCLEOTIDE SEQUENCE</scope>
    <source>
        <strain evidence="1">ID150040</strain>
    </source>
</reference>